<dbReference type="Pfam" id="PF08241">
    <property type="entry name" value="Methyltransf_11"/>
    <property type="match status" value="1"/>
</dbReference>
<evidence type="ECO:0000256" key="3">
    <source>
        <dbReference type="ARBA" id="ARBA00022691"/>
    </source>
</evidence>
<dbReference type="GO" id="GO:0032259">
    <property type="term" value="P:methylation"/>
    <property type="evidence" value="ECO:0007669"/>
    <property type="project" value="UniProtKB-KW"/>
</dbReference>
<comment type="caution">
    <text evidence="5">The sequence shown here is derived from an EMBL/GenBank/DDBJ whole genome shotgun (WGS) entry which is preliminary data.</text>
</comment>
<feature type="domain" description="Methyltransferase type 11" evidence="4">
    <location>
        <begin position="47"/>
        <end position="141"/>
    </location>
</feature>
<keyword evidence="2 5" id="KW-0808">Transferase</keyword>
<organism evidence="5 6">
    <name type="scientific">Oceanibaculum pacificum</name>
    <dbReference type="NCBI Taxonomy" id="580166"/>
    <lineage>
        <taxon>Bacteria</taxon>
        <taxon>Pseudomonadati</taxon>
        <taxon>Pseudomonadota</taxon>
        <taxon>Alphaproteobacteria</taxon>
        <taxon>Rhodospirillales</taxon>
        <taxon>Oceanibaculaceae</taxon>
        <taxon>Oceanibaculum</taxon>
    </lineage>
</organism>
<dbReference type="InterPro" id="IPR029063">
    <property type="entry name" value="SAM-dependent_MTases_sf"/>
</dbReference>
<dbReference type="EMBL" id="LPXN01000009">
    <property type="protein sequence ID" value="KZD12651.1"/>
    <property type="molecule type" value="Genomic_DNA"/>
</dbReference>
<dbReference type="Proteomes" id="UP000076400">
    <property type="component" value="Unassembled WGS sequence"/>
</dbReference>
<protein>
    <submittedName>
        <fullName evidence="5">SAM-dependent methyltransferase</fullName>
    </submittedName>
</protein>
<dbReference type="AlphaFoldDB" id="A0A154WGJ7"/>
<proteinExistence type="predicted"/>
<dbReference type="GO" id="GO:0008757">
    <property type="term" value="F:S-adenosylmethionine-dependent methyltransferase activity"/>
    <property type="evidence" value="ECO:0007669"/>
    <property type="project" value="InterPro"/>
</dbReference>
<keyword evidence="3" id="KW-0949">S-adenosyl-L-methionine</keyword>
<evidence type="ECO:0000256" key="2">
    <source>
        <dbReference type="ARBA" id="ARBA00022679"/>
    </source>
</evidence>
<dbReference type="SUPFAM" id="SSF53335">
    <property type="entry name" value="S-adenosyl-L-methionine-dependent methyltransferases"/>
    <property type="match status" value="1"/>
</dbReference>
<dbReference type="InterPro" id="IPR013216">
    <property type="entry name" value="Methyltransf_11"/>
</dbReference>
<dbReference type="OrthoDB" id="9791837at2"/>
<dbReference type="PANTHER" id="PTHR43464">
    <property type="entry name" value="METHYLTRANSFERASE"/>
    <property type="match status" value="1"/>
</dbReference>
<evidence type="ECO:0000259" key="4">
    <source>
        <dbReference type="Pfam" id="PF08241"/>
    </source>
</evidence>
<dbReference type="CDD" id="cd02440">
    <property type="entry name" value="AdoMet_MTases"/>
    <property type="match status" value="1"/>
</dbReference>
<name>A0A154WGJ7_9PROT</name>
<accession>A0A154WGJ7</accession>
<dbReference type="STRING" id="580166.AUP43_15715"/>
<evidence type="ECO:0000256" key="1">
    <source>
        <dbReference type="ARBA" id="ARBA00022603"/>
    </source>
</evidence>
<sequence length="243" mass="26927">MTQNIYDDPGFFAGYSQLPRSVHGLEAAPEWPALRAQLPDMTGLRVLDLGCGFGWFCRWAAQQGAAWVRGVDVSDRMLDRARRETAELAVTYAQADLERFEIAPGSIDLAYSSLAFHYLENLGGLLKTIHAALTPGGRIVFSVEHPIFTAPSKPGWSESAAGTPVWPLDSYLSEGPRITDWLAEGVVKQHRTIGAYLRLLIEAGFAPRWLEEWGPDAAQISKHPDWAKERERPAFLLVAADRP</sequence>
<evidence type="ECO:0000313" key="5">
    <source>
        <dbReference type="EMBL" id="KZD12651.1"/>
    </source>
</evidence>
<keyword evidence="6" id="KW-1185">Reference proteome</keyword>
<evidence type="ECO:0000313" key="6">
    <source>
        <dbReference type="Proteomes" id="UP000076400"/>
    </source>
</evidence>
<gene>
    <name evidence="5" type="ORF">AUP43_15715</name>
</gene>
<reference evidence="5 6" key="1">
    <citation type="submission" date="2015-12" db="EMBL/GenBank/DDBJ databases">
        <title>Genome sequence of Oceanibaculum pacificum MCCC 1A02656.</title>
        <authorList>
            <person name="Lu L."/>
            <person name="Lai Q."/>
            <person name="Shao Z."/>
            <person name="Qian P."/>
        </authorList>
    </citation>
    <scope>NUCLEOTIDE SEQUENCE [LARGE SCALE GENOMIC DNA]</scope>
    <source>
        <strain evidence="5 6">MCCC 1A02656</strain>
    </source>
</reference>
<dbReference type="Gene3D" id="3.40.50.150">
    <property type="entry name" value="Vaccinia Virus protein VP39"/>
    <property type="match status" value="1"/>
</dbReference>
<keyword evidence="1 5" id="KW-0489">Methyltransferase</keyword>
<dbReference type="RefSeq" id="WP_067551660.1">
    <property type="nucleotide sequence ID" value="NZ_LPXN01000009.1"/>
</dbReference>
<dbReference type="PANTHER" id="PTHR43464:SF19">
    <property type="entry name" value="UBIQUINONE BIOSYNTHESIS O-METHYLTRANSFERASE, MITOCHONDRIAL"/>
    <property type="match status" value="1"/>
</dbReference>